<evidence type="ECO:0000313" key="1">
    <source>
        <dbReference type="EMBL" id="KAL0920204.1"/>
    </source>
</evidence>
<evidence type="ECO:0000313" key="2">
    <source>
        <dbReference type="Proteomes" id="UP001552299"/>
    </source>
</evidence>
<name>A0ABD0V593_DENTH</name>
<gene>
    <name evidence="1" type="ORF">M5K25_009324</name>
</gene>
<sequence length="94" mass="10908">MPVDLCCARMWVIIPPSTKMLQFSVKWMPRYLMKMDFVGDLELMGIGRNLSLMFYHESSSPSNQAILEPISGERRVHIVNFDIAELRKAYSGRR</sequence>
<dbReference type="EMBL" id="JANQDX010000008">
    <property type="protein sequence ID" value="KAL0920204.1"/>
    <property type="molecule type" value="Genomic_DNA"/>
</dbReference>
<protein>
    <submittedName>
        <fullName evidence="1">Uncharacterized protein</fullName>
    </submittedName>
</protein>
<keyword evidence="2" id="KW-1185">Reference proteome</keyword>
<comment type="caution">
    <text evidence="1">The sequence shown here is derived from an EMBL/GenBank/DDBJ whole genome shotgun (WGS) entry which is preliminary data.</text>
</comment>
<accession>A0ABD0V593</accession>
<dbReference type="AlphaFoldDB" id="A0ABD0V593"/>
<organism evidence="1 2">
    <name type="scientific">Dendrobium thyrsiflorum</name>
    <name type="common">Pinecone-like raceme dendrobium</name>
    <name type="synonym">Orchid</name>
    <dbReference type="NCBI Taxonomy" id="117978"/>
    <lineage>
        <taxon>Eukaryota</taxon>
        <taxon>Viridiplantae</taxon>
        <taxon>Streptophyta</taxon>
        <taxon>Embryophyta</taxon>
        <taxon>Tracheophyta</taxon>
        <taxon>Spermatophyta</taxon>
        <taxon>Magnoliopsida</taxon>
        <taxon>Liliopsida</taxon>
        <taxon>Asparagales</taxon>
        <taxon>Orchidaceae</taxon>
        <taxon>Epidendroideae</taxon>
        <taxon>Malaxideae</taxon>
        <taxon>Dendrobiinae</taxon>
        <taxon>Dendrobium</taxon>
    </lineage>
</organism>
<proteinExistence type="predicted"/>
<dbReference type="Proteomes" id="UP001552299">
    <property type="component" value="Unassembled WGS sequence"/>
</dbReference>
<reference evidence="1 2" key="1">
    <citation type="journal article" date="2024" name="Plant Biotechnol. J.">
        <title>Dendrobium thyrsiflorum genome and its molecular insights into genes involved in important horticultural traits.</title>
        <authorList>
            <person name="Chen B."/>
            <person name="Wang J.Y."/>
            <person name="Zheng P.J."/>
            <person name="Li K.L."/>
            <person name="Liang Y.M."/>
            <person name="Chen X.F."/>
            <person name="Zhang C."/>
            <person name="Zhao X."/>
            <person name="He X."/>
            <person name="Zhang G.Q."/>
            <person name="Liu Z.J."/>
            <person name="Xu Q."/>
        </authorList>
    </citation>
    <scope>NUCLEOTIDE SEQUENCE [LARGE SCALE GENOMIC DNA]</scope>
    <source>
        <strain evidence="1">GZMU011</strain>
    </source>
</reference>